<dbReference type="Gene3D" id="1.10.10.10">
    <property type="entry name" value="Winged helix-like DNA-binding domain superfamily/Winged helix DNA-binding domain"/>
    <property type="match status" value="1"/>
</dbReference>
<dbReference type="InterPro" id="IPR039420">
    <property type="entry name" value="WalR-like"/>
</dbReference>
<dbReference type="PRINTS" id="PR00038">
    <property type="entry name" value="HTHLUXR"/>
</dbReference>
<name>A0ABV3XN93_9ACTN</name>
<protein>
    <submittedName>
        <fullName evidence="3">LuxR C-terminal-related transcriptional regulator</fullName>
    </submittedName>
</protein>
<dbReference type="SUPFAM" id="SSF48452">
    <property type="entry name" value="TPR-like"/>
    <property type="match status" value="1"/>
</dbReference>
<dbReference type="PANTHER" id="PTHR43214">
    <property type="entry name" value="TWO-COMPONENT RESPONSE REGULATOR"/>
    <property type="match status" value="1"/>
</dbReference>
<dbReference type="SMART" id="SM00421">
    <property type="entry name" value="HTH_LUXR"/>
    <property type="match status" value="1"/>
</dbReference>
<keyword evidence="1" id="KW-0238">DNA-binding</keyword>
<dbReference type="PROSITE" id="PS50043">
    <property type="entry name" value="HTH_LUXR_2"/>
    <property type="match status" value="1"/>
</dbReference>
<gene>
    <name evidence="3" type="ORF">ABQ292_26280</name>
</gene>
<evidence type="ECO:0000313" key="4">
    <source>
        <dbReference type="Proteomes" id="UP001560045"/>
    </source>
</evidence>
<dbReference type="Gene3D" id="1.25.40.10">
    <property type="entry name" value="Tetratricopeptide repeat domain"/>
    <property type="match status" value="1"/>
</dbReference>
<feature type="non-terminal residue" evidence="3">
    <location>
        <position position="1"/>
    </location>
</feature>
<sequence>RAADALLRADVLRLRARIEWNTGSLHTGRRMVVEAAAEVAPHDSQRAREMAMFAAALAAFGAHSTSAVDPTALVPPPGPGAPVRARCYSHLLYGLDAAARGDWAAATPPLAEAFALAEDLAEEDLDLLPNLGIAALHLGDDARTRRYHEQLLARARSSGAVLMILYSLTRLGFAELATGRWTAARAAAAEALPLADQSGHRGLAALPTAWLALLAGLRGDDTVEQHLSAVARICADHPLGILAEVVPDVLRWARGVRDAADPAAALHQLEQIRHPITRRLAATDRVEAAVRAARPDLAGAWVAELAGFAGATGSPWAQAVAAHGRALLSEGPEAAGHFEQALVAHARTGRRPDRARTQLAYGAFLRRSRRRVDARPHLRAALETFEDLGARPWADRARQELRASGETARRRDPSTVVDLTPQELQVARLVRRGLPNRDVAAQLYVSPRTVDFHLRNVFAKLGVSSRTELAAHPLD</sequence>
<dbReference type="EMBL" id="JBFNXQ010000187">
    <property type="protein sequence ID" value="MEX5721861.1"/>
    <property type="molecule type" value="Genomic_DNA"/>
</dbReference>
<keyword evidence="4" id="KW-1185">Reference proteome</keyword>
<dbReference type="InterPro" id="IPR011990">
    <property type="entry name" value="TPR-like_helical_dom_sf"/>
</dbReference>
<evidence type="ECO:0000313" key="3">
    <source>
        <dbReference type="EMBL" id="MEX5721861.1"/>
    </source>
</evidence>
<evidence type="ECO:0000256" key="1">
    <source>
        <dbReference type="ARBA" id="ARBA00023125"/>
    </source>
</evidence>
<organism evidence="3 4">
    <name type="scientific">Geodermatophilus maliterrae</name>
    <dbReference type="NCBI Taxonomy" id="3162531"/>
    <lineage>
        <taxon>Bacteria</taxon>
        <taxon>Bacillati</taxon>
        <taxon>Actinomycetota</taxon>
        <taxon>Actinomycetes</taxon>
        <taxon>Geodermatophilales</taxon>
        <taxon>Geodermatophilaceae</taxon>
        <taxon>Geodermatophilus</taxon>
    </lineage>
</organism>
<dbReference type="InterPro" id="IPR016032">
    <property type="entry name" value="Sig_transdc_resp-reg_C-effctor"/>
</dbReference>
<dbReference type="PANTHER" id="PTHR43214:SF42">
    <property type="entry name" value="TRANSCRIPTIONAL REGULATORY PROTEIN DESR"/>
    <property type="match status" value="1"/>
</dbReference>
<dbReference type="InterPro" id="IPR000792">
    <property type="entry name" value="Tscrpt_reg_LuxR_C"/>
</dbReference>
<feature type="domain" description="HTH luxR-type" evidence="2">
    <location>
        <begin position="412"/>
        <end position="475"/>
    </location>
</feature>
<proteinExistence type="predicted"/>
<reference evidence="3 4" key="1">
    <citation type="submission" date="2024-06" db="EMBL/GenBank/DDBJ databases">
        <title>Draft genome sequence of Geodermatophilus badlandi, a novel member of the Geodermatophilaceae isolated from badland sedimentary rocks in the Red desert, Wyoming, USA.</title>
        <authorList>
            <person name="Ben Tekaya S."/>
            <person name="Nouioui I."/>
            <person name="Flores G.M."/>
            <person name="Shaal M.N."/>
            <person name="Bredoire F."/>
            <person name="Basile F."/>
            <person name="Van Diepen L."/>
            <person name="Ward N.L."/>
        </authorList>
    </citation>
    <scope>NUCLEOTIDE SEQUENCE [LARGE SCALE GENOMIC DNA]</scope>
    <source>
        <strain evidence="3 4">WL48A</strain>
    </source>
</reference>
<dbReference type="PROSITE" id="PS00622">
    <property type="entry name" value="HTH_LUXR_1"/>
    <property type="match status" value="1"/>
</dbReference>
<dbReference type="RefSeq" id="WP_369210649.1">
    <property type="nucleotide sequence ID" value="NZ_JBFNXQ010000187.1"/>
</dbReference>
<evidence type="ECO:0000259" key="2">
    <source>
        <dbReference type="PROSITE" id="PS50043"/>
    </source>
</evidence>
<dbReference type="Proteomes" id="UP001560045">
    <property type="component" value="Unassembled WGS sequence"/>
</dbReference>
<dbReference type="SUPFAM" id="SSF46894">
    <property type="entry name" value="C-terminal effector domain of the bipartite response regulators"/>
    <property type="match status" value="1"/>
</dbReference>
<accession>A0ABV3XN93</accession>
<dbReference type="InterPro" id="IPR036388">
    <property type="entry name" value="WH-like_DNA-bd_sf"/>
</dbReference>
<comment type="caution">
    <text evidence="3">The sequence shown here is derived from an EMBL/GenBank/DDBJ whole genome shotgun (WGS) entry which is preliminary data.</text>
</comment>
<dbReference type="Pfam" id="PF00196">
    <property type="entry name" value="GerE"/>
    <property type="match status" value="1"/>
</dbReference>
<dbReference type="CDD" id="cd06170">
    <property type="entry name" value="LuxR_C_like"/>
    <property type="match status" value="1"/>
</dbReference>